<feature type="transmembrane region" description="Helical" evidence="5">
    <location>
        <begin position="117"/>
        <end position="136"/>
    </location>
</feature>
<dbReference type="InterPro" id="IPR001129">
    <property type="entry name" value="Membr-assoc_MAPEG"/>
</dbReference>
<comment type="caution">
    <text evidence="6">The sequence shown here is derived from an EMBL/GenBank/DDBJ whole genome shotgun (WGS) entry which is preliminary data.</text>
</comment>
<evidence type="ECO:0000256" key="3">
    <source>
        <dbReference type="ARBA" id="ARBA00022989"/>
    </source>
</evidence>
<evidence type="ECO:0000256" key="2">
    <source>
        <dbReference type="ARBA" id="ARBA00022692"/>
    </source>
</evidence>
<dbReference type="EMBL" id="JAEINI020000010">
    <property type="protein sequence ID" value="MCB5227795.1"/>
    <property type="molecule type" value="Genomic_DNA"/>
</dbReference>
<name>A0ABS8C781_9ALTE</name>
<keyword evidence="4 5" id="KW-0472">Membrane</keyword>
<dbReference type="Gene3D" id="1.20.120.550">
    <property type="entry name" value="Membrane associated eicosanoid/glutathione metabolism-like domain"/>
    <property type="match status" value="1"/>
</dbReference>
<reference evidence="6 7" key="1">
    <citation type="submission" date="2021-10" db="EMBL/GenBank/DDBJ databases">
        <title>Alishewanella koreense sp. nov. isolated from seawater of southwestern coast in South Korea and the proposal for the reclassification of Rheinheimera perlucida and Rheinheimera tuosuensis as Arsukibacterium perlucida and Arsukibacterium tuosuensis.</title>
        <authorList>
            <person name="Kim K.H."/>
            <person name="Ruan W."/>
            <person name="Kim K.R."/>
            <person name="Baek J.H."/>
            <person name="Jeon C.O."/>
        </authorList>
    </citation>
    <scope>NUCLEOTIDE SEQUENCE [LARGE SCALE GENOMIC DNA]</scope>
    <source>
        <strain evidence="6 7">16-MA</strain>
    </source>
</reference>
<organism evidence="6 7">
    <name type="scientific">Alishewanella maricola</name>
    <dbReference type="NCBI Taxonomy" id="2795740"/>
    <lineage>
        <taxon>Bacteria</taxon>
        <taxon>Pseudomonadati</taxon>
        <taxon>Pseudomonadota</taxon>
        <taxon>Gammaproteobacteria</taxon>
        <taxon>Alteromonadales</taxon>
        <taxon>Alteromonadaceae</taxon>
        <taxon>Alishewanella</taxon>
    </lineage>
</organism>
<feature type="transmembrane region" description="Helical" evidence="5">
    <location>
        <begin position="68"/>
        <end position="97"/>
    </location>
</feature>
<protein>
    <submittedName>
        <fullName evidence="6">MAPEG family protein</fullName>
    </submittedName>
</protein>
<proteinExistence type="predicted"/>
<accession>A0ABS8C781</accession>
<dbReference type="Proteomes" id="UP000633814">
    <property type="component" value="Unassembled WGS sequence"/>
</dbReference>
<evidence type="ECO:0000256" key="4">
    <source>
        <dbReference type="ARBA" id="ARBA00023136"/>
    </source>
</evidence>
<evidence type="ECO:0000256" key="1">
    <source>
        <dbReference type="ARBA" id="ARBA00004370"/>
    </source>
</evidence>
<evidence type="ECO:0000256" key="5">
    <source>
        <dbReference type="SAM" id="Phobius"/>
    </source>
</evidence>
<dbReference type="SUPFAM" id="SSF161084">
    <property type="entry name" value="MAPEG domain-like"/>
    <property type="match status" value="1"/>
</dbReference>
<comment type="subcellular location">
    <subcellularLocation>
        <location evidence="1">Membrane</location>
    </subcellularLocation>
</comment>
<keyword evidence="7" id="KW-1185">Reference proteome</keyword>
<evidence type="ECO:0000313" key="7">
    <source>
        <dbReference type="Proteomes" id="UP000633814"/>
    </source>
</evidence>
<dbReference type="InterPro" id="IPR023352">
    <property type="entry name" value="MAPEG-like_dom_sf"/>
</dbReference>
<gene>
    <name evidence="6" type="ORF">JAO78_013335</name>
</gene>
<evidence type="ECO:0000313" key="6">
    <source>
        <dbReference type="EMBL" id="MCB5227795.1"/>
    </source>
</evidence>
<dbReference type="RefSeq" id="WP_226751854.1">
    <property type="nucleotide sequence ID" value="NZ_JAEINI020000010.1"/>
</dbReference>
<keyword evidence="2 5" id="KW-0812">Transmembrane</keyword>
<keyword evidence="3 5" id="KW-1133">Transmembrane helix</keyword>
<dbReference type="Pfam" id="PF01124">
    <property type="entry name" value="MAPEG"/>
    <property type="match status" value="1"/>
</dbReference>
<sequence length="137" mass="15700">MEKWLLLTVFAQVVLTSVVMVLMGRRRFKAARNKQINMAAFQTMDLRGADQQVIATGRNFDNQFQMPMLYLFSVLFILQFGLADLTFLLLGTAFVLLRIAHTVVHIGSNTLRPRFRLFVLGCVVLWVIWGRLLLLAL</sequence>
<feature type="transmembrane region" description="Helical" evidence="5">
    <location>
        <begin position="6"/>
        <end position="24"/>
    </location>
</feature>